<dbReference type="EMBL" id="JACHMM010000001">
    <property type="protein sequence ID" value="MBB5785495.1"/>
    <property type="molecule type" value="Genomic_DNA"/>
</dbReference>
<evidence type="ECO:0000313" key="6">
    <source>
        <dbReference type="Proteomes" id="UP000542813"/>
    </source>
</evidence>
<dbReference type="Pfam" id="PF13407">
    <property type="entry name" value="Peripla_BP_4"/>
    <property type="match status" value="1"/>
</dbReference>
<dbReference type="InterPro" id="IPR028082">
    <property type="entry name" value="Peripla_BP_I"/>
</dbReference>
<comment type="subcellular location">
    <subcellularLocation>
        <location evidence="1">Cell envelope</location>
    </subcellularLocation>
</comment>
<evidence type="ECO:0000256" key="1">
    <source>
        <dbReference type="ARBA" id="ARBA00004196"/>
    </source>
</evidence>
<gene>
    <name evidence="5" type="ORF">HD601_000070</name>
</gene>
<name>A0A7W9GKG0_9ACTN</name>
<evidence type="ECO:0000256" key="2">
    <source>
        <dbReference type="ARBA" id="ARBA00022729"/>
    </source>
</evidence>
<feature type="domain" description="Periplasmic binding protein" evidence="4">
    <location>
        <begin position="41"/>
        <end position="307"/>
    </location>
</feature>
<reference evidence="5 6" key="1">
    <citation type="submission" date="2020-08" db="EMBL/GenBank/DDBJ databases">
        <title>Sequencing the genomes of 1000 actinobacteria strains.</title>
        <authorList>
            <person name="Klenk H.-P."/>
        </authorList>
    </citation>
    <scope>NUCLEOTIDE SEQUENCE [LARGE SCALE GENOMIC DNA]</scope>
    <source>
        <strain evidence="5 6">DSM 102122</strain>
    </source>
</reference>
<dbReference type="InterPro" id="IPR050555">
    <property type="entry name" value="Bact_Solute-Bind_Prot2"/>
</dbReference>
<dbReference type="PANTHER" id="PTHR30036:SF1">
    <property type="entry name" value="D-XYLOSE-BINDING PERIPLASMIC PROTEIN"/>
    <property type="match status" value="1"/>
</dbReference>
<comment type="caution">
    <text evidence="5">The sequence shown here is derived from an EMBL/GenBank/DDBJ whole genome shotgun (WGS) entry which is preliminary data.</text>
</comment>
<dbReference type="InterPro" id="IPR025997">
    <property type="entry name" value="SBP_2_dom"/>
</dbReference>
<feature type="signal peptide" evidence="3">
    <location>
        <begin position="1"/>
        <end position="22"/>
    </location>
</feature>
<dbReference type="GO" id="GO:0030288">
    <property type="term" value="C:outer membrane-bounded periplasmic space"/>
    <property type="evidence" value="ECO:0007669"/>
    <property type="project" value="TreeGrafter"/>
</dbReference>
<evidence type="ECO:0000256" key="3">
    <source>
        <dbReference type="SAM" id="SignalP"/>
    </source>
</evidence>
<keyword evidence="2 3" id="KW-0732">Signal</keyword>
<dbReference type="PROSITE" id="PS51257">
    <property type="entry name" value="PROKAR_LIPOPROTEIN"/>
    <property type="match status" value="1"/>
</dbReference>
<dbReference type="GO" id="GO:0030246">
    <property type="term" value="F:carbohydrate binding"/>
    <property type="evidence" value="ECO:0007669"/>
    <property type="project" value="TreeGrafter"/>
</dbReference>
<protein>
    <submittedName>
        <fullName evidence="5">D-xylose transport system substrate-binding protein</fullName>
    </submittedName>
</protein>
<dbReference type="Gene3D" id="3.40.50.2300">
    <property type="match status" value="2"/>
</dbReference>
<accession>A0A7W9GKG0</accession>
<evidence type="ECO:0000259" key="4">
    <source>
        <dbReference type="Pfam" id="PF13407"/>
    </source>
</evidence>
<dbReference type="AlphaFoldDB" id="A0A7W9GKG0"/>
<dbReference type="PANTHER" id="PTHR30036">
    <property type="entry name" value="D-XYLOSE-BINDING PERIPLASMIC PROTEIN"/>
    <property type="match status" value="1"/>
</dbReference>
<organism evidence="5 6">
    <name type="scientific">Jiangella mangrovi</name>
    <dbReference type="NCBI Taxonomy" id="1524084"/>
    <lineage>
        <taxon>Bacteria</taxon>
        <taxon>Bacillati</taxon>
        <taxon>Actinomycetota</taxon>
        <taxon>Actinomycetes</taxon>
        <taxon>Jiangellales</taxon>
        <taxon>Jiangellaceae</taxon>
        <taxon>Jiangella</taxon>
    </lineage>
</organism>
<evidence type="ECO:0000313" key="5">
    <source>
        <dbReference type="EMBL" id="MBB5785495.1"/>
    </source>
</evidence>
<dbReference type="Proteomes" id="UP000542813">
    <property type="component" value="Unassembled WGS sequence"/>
</dbReference>
<keyword evidence="6" id="KW-1185">Reference proteome</keyword>
<feature type="chain" id="PRO_5030668977" evidence="3">
    <location>
        <begin position="23"/>
        <end position="375"/>
    </location>
</feature>
<dbReference type="SUPFAM" id="SSF53822">
    <property type="entry name" value="Periplasmic binding protein-like I"/>
    <property type="match status" value="1"/>
</dbReference>
<dbReference type="RefSeq" id="WP_184818279.1">
    <property type="nucleotide sequence ID" value="NZ_JACHMM010000001.1"/>
</dbReference>
<sequence>MSRRLAAAALPLVLALAVGASACGAVTSGDGARGDDGTYRIAFLLPENKTARYESHDRPAFVERVAEVCPECETIVSNADQDAAHQQAQAEAAITNGADVLVLDPVDSRAASVIARHADAAGIPVVSYDRLVFDAPVDFHISFDNEQVGRLQASVLLDAVAARGVSSIDGPGSLVVLNGSPTDANVAQFRQGARMVFEASGAPVGAEVDIPDWSPDQAQEAMERALATLGRDQVAGVYAANDGVAGGAIAAMKAAGLDPLPPVTGQDAELAAVRRILTGEQYMTVYKAVRTEAHAAADLAVSLARTGEPPEGLRNSWVDNEYASIPALMLEPVAVTRDTIAATVVADGFWSVEEICDGLAAECAAAGLTEGGPAS</sequence>
<proteinExistence type="predicted"/>